<dbReference type="Proteomes" id="UP001194468">
    <property type="component" value="Unassembled WGS sequence"/>
</dbReference>
<gene>
    <name evidence="1" type="ORF">L210DRAFT_3368301</name>
</gene>
<organism evidence="1 2">
    <name type="scientific">Boletus edulis BED1</name>
    <dbReference type="NCBI Taxonomy" id="1328754"/>
    <lineage>
        <taxon>Eukaryota</taxon>
        <taxon>Fungi</taxon>
        <taxon>Dikarya</taxon>
        <taxon>Basidiomycota</taxon>
        <taxon>Agaricomycotina</taxon>
        <taxon>Agaricomycetes</taxon>
        <taxon>Agaricomycetidae</taxon>
        <taxon>Boletales</taxon>
        <taxon>Boletineae</taxon>
        <taxon>Boletaceae</taxon>
        <taxon>Boletoideae</taxon>
        <taxon>Boletus</taxon>
    </lineage>
</organism>
<protein>
    <recommendedName>
        <fullName evidence="3">ATP-dependent DNA helicase</fullName>
    </recommendedName>
</protein>
<reference evidence="1" key="2">
    <citation type="journal article" date="2020" name="Nat. Commun.">
        <title>Large-scale genome sequencing of mycorrhizal fungi provides insights into the early evolution of symbiotic traits.</title>
        <authorList>
            <person name="Miyauchi S."/>
            <person name="Kiss E."/>
            <person name="Kuo A."/>
            <person name="Drula E."/>
            <person name="Kohler A."/>
            <person name="Sanchez-Garcia M."/>
            <person name="Morin E."/>
            <person name="Andreopoulos B."/>
            <person name="Barry K.W."/>
            <person name="Bonito G."/>
            <person name="Buee M."/>
            <person name="Carver A."/>
            <person name="Chen C."/>
            <person name="Cichocki N."/>
            <person name="Clum A."/>
            <person name="Culley D."/>
            <person name="Crous P.W."/>
            <person name="Fauchery L."/>
            <person name="Girlanda M."/>
            <person name="Hayes R.D."/>
            <person name="Keri Z."/>
            <person name="LaButti K."/>
            <person name="Lipzen A."/>
            <person name="Lombard V."/>
            <person name="Magnuson J."/>
            <person name="Maillard F."/>
            <person name="Murat C."/>
            <person name="Nolan M."/>
            <person name="Ohm R.A."/>
            <person name="Pangilinan J."/>
            <person name="Pereira M.F."/>
            <person name="Perotto S."/>
            <person name="Peter M."/>
            <person name="Pfister S."/>
            <person name="Riley R."/>
            <person name="Sitrit Y."/>
            <person name="Stielow J.B."/>
            <person name="Szollosi G."/>
            <person name="Zifcakova L."/>
            <person name="Stursova M."/>
            <person name="Spatafora J.W."/>
            <person name="Tedersoo L."/>
            <person name="Vaario L.M."/>
            <person name="Yamada A."/>
            <person name="Yan M."/>
            <person name="Wang P."/>
            <person name="Xu J."/>
            <person name="Bruns T."/>
            <person name="Baldrian P."/>
            <person name="Vilgalys R."/>
            <person name="Dunand C."/>
            <person name="Henrissat B."/>
            <person name="Grigoriev I.V."/>
            <person name="Hibbett D."/>
            <person name="Nagy L.G."/>
            <person name="Martin F.M."/>
        </authorList>
    </citation>
    <scope>NUCLEOTIDE SEQUENCE</scope>
    <source>
        <strain evidence="1">BED1</strain>
    </source>
</reference>
<sequence>ICIVKSRHGDIDISNPFADLSLLLTGDFHQFPPIAQIKKALFSRHPPNALCELGGFIFERFETVVILKQQMRITDETWDAIMTRARYGHCTASDIKEIRQLVLINPECEVPNFHEKPWNEVILITPRNCVRSRWNVASIHKHCKTTGHILYLCSAEDTIGNRATSSNERLQCARLPHEKTGNLSMKVILAKGMKVMITENVAPTANLANGLRGTIKSIVLDPREP</sequence>
<dbReference type="AlphaFoldDB" id="A0AAD4BVW5"/>
<dbReference type="InterPro" id="IPR027417">
    <property type="entry name" value="P-loop_NTPase"/>
</dbReference>
<proteinExistence type="predicted"/>
<dbReference type="SUPFAM" id="SSF52540">
    <property type="entry name" value="P-loop containing nucleoside triphosphate hydrolases"/>
    <property type="match status" value="1"/>
</dbReference>
<feature type="non-terminal residue" evidence="1">
    <location>
        <position position="225"/>
    </location>
</feature>
<keyword evidence="2" id="KW-1185">Reference proteome</keyword>
<evidence type="ECO:0000313" key="1">
    <source>
        <dbReference type="EMBL" id="KAF8441071.1"/>
    </source>
</evidence>
<dbReference type="InterPro" id="IPR051055">
    <property type="entry name" value="PIF1_helicase"/>
</dbReference>
<dbReference type="PANTHER" id="PTHR47642">
    <property type="entry name" value="ATP-DEPENDENT DNA HELICASE"/>
    <property type="match status" value="1"/>
</dbReference>
<dbReference type="EMBL" id="WHUW01000011">
    <property type="protein sequence ID" value="KAF8441071.1"/>
    <property type="molecule type" value="Genomic_DNA"/>
</dbReference>
<evidence type="ECO:0008006" key="3">
    <source>
        <dbReference type="Google" id="ProtNLM"/>
    </source>
</evidence>
<feature type="non-terminal residue" evidence="1">
    <location>
        <position position="1"/>
    </location>
</feature>
<accession>A0AAD4BVW5</accession>
<reference evidence="1" key="1">
    <citation type="submission" date="2019-10" db="EMBL/GenBank/DDBJ databases">
        <authorList>
            <consortium name="DOE Joint Genome Institute"/>
            <person name="Kuo A."/>
            <person name="Miyauchi S."/>
            <person name="Kiss E."/>
            <person name="Drula E."/>
            <person name="Kohler A."/>
            <person name="Sanchez-Garcia M."/>
            <person name="Andreopoulos B."/>
            <person name="Barry K.W."/>
            <person name="Bonito G."/>
            <person name="Buee M."/>
            <person name="Carver A."/>
            <person name="Chen C."/>
            <person name="Cichocki N."/>
            <person name="Clum A."/>
            <person name="Culley D."/>
            <person name="Crous P.W."/>
            <person name="Fauchery L."/>
            <person name="Girlanda M."/>
            <person name="Hayes R."/>
            <person name="Keri Z."/>
            <person name="LaButti K."/>
            <person name="Lipzen A."/>
            <person name="Lombard V."/>
            <person name="Magnuson J."/>
            <person name="Maillard F."/>
            <person name="Morin E."/>
            <person name="Murat C."/>
            <person name="Nolan M."/>
            <person name="Ohm R."/>
            <person name="Pangilinan J."/>
            <person name="Pereira M."/>
            <person name="Perotto S."/>
            <person name="Peter M."/>
            <person name="Riley R."/>
            <person name="Sitrit Y."/>
            <person name="Stielow B."/>
            <person name="Szollosi G."/>
            <person name="Zifcakova L."/>
            <person name="Stursova M."/>
            <person name="Spatafora J.W."/>
            <person name="Tedersoo L."/>
            <person name="Vaario L.-M."/>
            <person name="Yamada A."/>
            <person name="Yan M."/>
            <person name="Wang P."/>
            <person name="Xu J."/>
            <person name="Bruns T."/>
            <person name="Baldrian P."/>
            <person name="Vilgalys R."/>
            <person name="Henrissat B."/>
            <person name="Grigoriev I.V."/>
            <person name="Hibbett D."/>
            <person name="Nagy L.G."/>
            <person name="Martin F.M."/>
        </authorList>
    </citation>
    <scope>NUCLEOTIDE SEQUENCE</scope>
    <source>
        <strain evidence="1">BED1</strain>
    </source>
</reference>
<name>A0AAD4BVW5_BOLED</name>
<evidence type="ECO:0000313" key="2">
    <source>
        <dbReference type="Proteomes" id="UP001194468"/>
    </source>
</evidence>
<comment type="caution">
    <text evidence="1">The sequence shown here is derived from an EMBL/GenBank/DDBJ whole genome shotgun (WGS) entry which is preliminary data.</text>
</comment>